<feature type="compositionally biased region" description="Low complexity" evidence="1">
    <location>
        <begin position="121"/>
        <end position="141"/>
    </location>
</feature>
<feature type="compositionally biased region" description="Basic residues" evidence="1">
    <location>
        <begin position="321"/>
        <end position="336"/>
    </location>
</feature>
<dbReference type="EMBL" id="MLJW01005830">
    <property type="protein sequence ID" value="OIQ67592.1"/>
    <property type="molecule type" value="Genomic_DNA"/>
</dbReference>
<feature type="compositionally biased region" description="Polar residues" evidence="1">
    <location>
        <begin position="279"/>
        <end position="289"/>
    </location>
</feature>
<organism evidence="2">
    <name type="scientific">mine drainage metagenome</name>
    <dbReference type="NCBI Taxonomy" id="410659"/>
    <lineage>
        <taxon>unclassified sequences</taxon>
        <taxon>metagenomes</taxon>
        <taxon>ecological metagenomes</taxon>
    </lineage>
</organism>
<sequence length="344" mass="39171">MARAERELRGGQQRRAQRPQREHGHGESVSQRRAPRQLHRRCRPVARPDAGVARAAGARLHQQRRHDQREQQPRARRGGGEIQRHRVDRLFDRVGCQLHAAAGAQRRGDGEVADRFGVGRGKACGQRRQQRGQRQAQPLRATQSVHARRLLRRGAAVFERALQRQVGEGQRLQRQRQHDADWPEQGLRGGEQRRQCAQRSDRRGQQHPARRQDIARHHQQSPHAGLDPAAPGQRAAHPQPRQPTAQRQREQRGGQRDQQRVAQGGRDAAAQRVGERVQAGSQRAVQQSGDEGFEQEAGQRPAPQRQRGQHGRAEAGDAQRQHRQRPSAHAGRQRRQRLSERHAR</sequence>
<dbReference type="AlphaFoldDB" id="A0A1J5PA21"/>
<name>A0A1J5PA21_9ZZZZ</name>
<evidence type="ECO:0000313" key="2">
    <source>
        <dbReference type="EMBL" id="OIQ67592.1"/>
    </source>
</evidence>
<protein>
    <submittedName>
        <fullName evidence="2">Uncharacterized protein</fullName>
    </submittedName>
</protein>
<feature type="compositionally biased region" description="Basic and acidic residues" evidence="1">
    <location>
        <begin position="190"/>
        <end position="216"/>
    </location>
</feature>
<evidence type="ECO:0000256" key="1">
    <source>
        <dbReference type="SAM" id="MobiDB-lite"/>
    </source>
</evidence>
<feature type="compositionally biased region" description="Low complexity" evidence="1">
    <location>
        <begin position="228"/>
        <end position="246"/>
    </location>
</feature>
<feature type="compositionally biased region" description="Basic and acidic residues" evidence="1">
    <location>
        <begin position="65"/>
        <end position="86"/>
    </location>
</feature>
<feature type="compositionally biased region" description="Basic residues" evidence="1">
    <location>
        <begin position="33"/>
        <end position="44"/>
    </location>
</feature>
<gene>
    <name evidence="2" type="ORF">GALL_508280</name>
</gene>
<feature type="region of interest" description="Disordered" evidence="1">
    <location>
        <begin position="119"/>
        <end position="147"/>
    </location>
</feature>
<feature type="region of interest" description="Disordered" evidence="1">
    <location>
        <begin position="165"/>
        <end position="344"/>
    </location>
</feature>
<accession>A0A1J5PA21</accession>
<feature type="compositionally biased region" description="Basic and acidic residues" evidence="1">
    <location>
        <begin position="247"/>
        <end position="259"/>
    </location>
</feature>
<feature type="region of interest" description="Disordered" evidence="1">
    <location>
        <begin position="1"/>
        <end position="86"/>
    </location>
</feature>
<proteinExistence type="predicted"/>
<feature type="compositionally biased region" description="Basic and acidic residues" evidence="1">
    <location>
        <begin position="311"/>
        <end position="320"/>
    </location>
</feature>
<reference evidence="2" key="1">
    <citation type="submission" date="2016-10" db="EMBL/GenBank/DDBJ databases">
        <title>Sequence of Gallionella enrichment culture.</title>
        <authorList>
            <person name="Poehlein A."/>
            <person name="Muehling M."/>
            <person name="Daniel R."/>
        </authorList>
    </citation>
    <scope>NUCLEOTIDE SEQUENCE</scope>
</reference>
<comment type="caution">
    <text evidence="2">The sequence shown here is derived from an EMBL/GenBank/DDBJ whole genome shotgun (WGS) entry which is preliminary data.</text>
</comment>